<proteinExistence type="inferred from homology"/>
<dbReference type="SUPFAM" id="SSF47090">
    <property type="entry name" value="PGBD-like"/>
    <property type="match status" value="1"/>
</dbReference>
<dbReference type="InterPro" id="IPR002477">
    <property type="entry name" value="Peptidoglycan-bd-like"/>
</dbReference>
<comment type="similarity">
    <text evidence="1">Belongs to the peptidase C40 family.</text>
</comment>
<dbReference type="PANTHER" id="PTHR47053:SF1">
    <property type="entry name" value="MUREIN DD-ENDOPEPTIDASE MEPH-RELATED"/>
    <property type="match status" value="1"/>
</dbReference>
<evidence type="ECO:0000256" key="3">
    <source>
        <dbReference type="ARBA" id="ARBA00022801"/>
    </source>
</evidence>
<evidence type="ECO:0000313" key="6">
    <source>
        <dbReference type="EMBL" id="KSU86963.1"/>
    </source>
</evidence>
<evidence type="ECO:0000256" key="1">
    <source>
        <dbReference type="ARBA" id="ARBA00007074"/>
    </source>
</evidence>
<feature type="domain" description="NlpC/P60" evidence="5">
    <location>
        <begin position="102"/>
        <end position="222"/>
    </location>
</feature>
<dbReference type="InterPro" id="IPR038765">
    <property type="entry name" value="Papain-like_cys_pep_sf"/>
</dbReference>
<evidence type="ECO:0000256" key="4">
    <source>
        <dbReference type="ARBA" id="ARBA00022807"/>
    </source>
</evidence>
<dbReference type="Proteomes" id="UP000053681">
    <property type="component" value="Unassembled WGS sequence"/>
</dbReference>
<sequence>MRKLVASMLMGGAVLSTPVIGQAASNDELLKQGMKNESIYEVKDSLKREGYLKGEVSTYFNYETKVAVQAFQQDHNLVADGIVGTKTYKELETTEVEQGASSFDESAVISKAKSLIGTPYKWAGTTPSGFDCSGLLQYVYKESVDVEVPRTVADIYAAGESVKEPAVGDIVYFETYKEGPSHAGIYLGDNQFIHTSTSKVVTISDKNSSYWSERYLGAKKVK</sequence>
<dbReference type="PANTHER" id="PTHR47053">
    <property type="entry name" value="MUREIN DD-ENDOPEPTIDASE MEPH-RELATED"/>
    <property type="match status" value="1"/>
</dbReference>
<dbReference type="SUPFAM" id="SSF54001">
    <property type="entry name" value="Cysteine proteinases"/>
    <property type="match status" value="1"/>
</dbReference>
<reference evidence="6 7" key="1">
    <citation type="submission" date="2015-11" db="EMBL/GenBank/DDBJ databases">
        <title>Bacillus caseinolyticus sp nov.</title>
        <authorList>
            <person name="Dastager S.G."/>
            <person name="Mawlankar R."/>
        </authorList>
    </citation>
    <scope>NUCLEOTIDE SEQUENCE [LARGE SCALE GENOMIC DNA]</scope>
    <source>
        <strain evidence="6 7">SGD-V-76</strain>
    </source>
</reference>
<name>A0A0V8JIU4_9BACI</name>
<dbReference type="InterPro" id="IPR036366">
    <property type="entry name" value="PGBDSf"/>
</dbReference>
<dbReference type="Pfam" id="PF00877">
    <property type="entry name" value="NLPC_P60"/>
    <property type="match status" value="1"/>
</dbReference>
<keyword evidence="7" id="KW-1185">Reference proteome</keyword>
<keyword evidence="3" id="KW-0378">Hydrolase</keyword>
<organism evidence="6 7">
    <name type="scientific">Priestia veravalensis</name>
    <dbReference type="NCBI Taxonomy" id="1414648"/>
    <lineage>
        <taxon>Bacteria</taxon>
        <taxon>Bacillati</taxon>
        <taxon>Bacillota</taxon>
        <taxon>Bacilli</taxon>
        <taxon>Bacillales</taxon>
        <taxon>Bacillaceae</taxon>
        <taxon>Priestia</taxon>
    </lineage>
</organism>
<dbReference type="EMBL" id="LNQP01000058">
    <property type="protein sequence ID" value="KSU86963.1"/>
    <property type="molecule type" value="Genomic_DNA"/>
</dbReference>
<evidence type="ECO:0000256" key="2">
    <source>
        <dbReference type="ARBA" id="ARBA00022670"/>
    </source>
</evidence>
<dbReference type="Pfam" id="PF01471">
    <property type="entry name" value="PG_binding_1"/>
    <property type="match status" value="1"/>
</dbReference>
<dbReference type="InterPro" id="IPR036365">
    <property type="entry name" value="PGBD-like_sf"/>
</dbReference>
<dbReference type="RefSeq" id="WP_062687125.1">
    <property type="nucleotide sequence ID" value="NZ_KQ758673.1"/>
</dbReference>
<comment type="caution">
    <text evidence="6">The sequence shown here is derived from an EMBL/GenBank/DDBJ whole genome shotgun (WGS) entry which is preliminary data.</text>
</comment>
<keyword evidence="4" id="KW-0788">Thiol protease</keyword>
<dbReference type="InterPro" id="IPR051202">
    <property type="entry name" value="Peptidase_C40"/>
</dbReference>
<keyword evidence="2" id="KW-0645">Protease</keyword>
<protein>
    <submittedName>
        <fullName evidence="6">Endopeptidase</fullName>
    </submittedName>
</protein>
<evidence type="ECO:0000313" key="7">
    <source>
        <dbReference type="Proteomes" id="UP000053681"/>
    </source>
</evidence>
<dbReference type="PROSITE" id="PS51935">
    <property type="entry name" value="NLPC_P60"/>
    <property type="match status" value="1"/>
</dbReference>
<accession>A0A0V8JIU4</accession>
<gene>
    <name evidence="6" type="ORF">AS180_15630</name>
</gene>
<dbReference type="GO" id="GO:0006508">
    <property type="term" value="P:proteolysis"/>
    <property type="evidence" value="ECO:0007669"/>
    <property type="project" value="UniProtKB-KW"/>
</dbReference>
<evidence type="ECO:0000259" key="5">
    <source>
        <dbReference type="PROSITE" id="PS51935"/>
    </source>
</evidence>
<dbReference type="GO" id="GO:0008234">
    <property type="term" value="F:cysteine-type peptidase activity"/>
    <property type="evidence" value="ECO:0007669"/>
    <property type="project" value="UniProtKB-KW"/>
</dbReference>
<dbReference type="Gene3D" id="1.10.101.10">
    <property type="entry name" value="PGBD-like superfamily/PGBD"/>
    <property type="match status" value="1"/>
</dbReference>
<dbReference type="InterPro" id="IPR000064">
    <property type="entry name" value="NLP_P60_dom"/>
</dbReference>
<dbReference type="Gene3D" id="3.90.1720.10">
    <property type="entry name" value="endopeptidase domain like (from Nostoc punctiforme)"/>
    <property type="match status" value="1"/>
</dbReference>
<dbReference type="AlphaFoldDB" id="A0A0V8JIU4"/>